<sequence>MGIFNRLGREVEEFKQSAKQAAEDSHDYRCEACDARFSTEYDECPDCGAEAVVPAADDE</sequence>
<dbReference type="Proteomes" id="UP000509667">
    <property type="component" value="Chromosome"/>
</dbReference>
<protein>
    <submittedName>
        <fullName evidence="1">Uncharacterized protein</fullName>
    </submittedName>
</protein>
<evidence type="ECO:0000313" key="1">
    <source>
        <dbReference type="EMBL" id="QLH79889.1"/>
    </source>
</evidence>
<gene>
    <name evidence="1" type="ORF">HZS55_01780</name>
</gene>
<organism evidence="1 2">
    <name type="scientific">Halosimplex rubrum</name>
    <dbReference type="NCBI Taxonomy" id="869889"/>
    <lineage>
        <taxon>Archaea</taxon>
        <taxon>Methanobacteriati</taxon>
        <taxon>Methanobacteriota</taxon>
        <taxon>Stenosarchaea group</taxon>
        <taxon>Halobacteria</taxon>
        <taxon>Halobacteriales</taxon>
        <taxon>Haloarculaceae</taxon>
        <taxon>Halosimplex</taxon>
    </lineage>
</organism>
<dbReference type="OrthoDB" id="204979at2157"/>
<name>A0A7D5T8H6_9EURY</name>
<dbReference type="KEGG" id="hrr:HZS55_01780"/>
<accession>A0A7D5T8H6</accession>
<proteinExistence type="predicted"/>
<dbReference type="AlphaFoldDB" id="A0A7D5T8H6"/>
<reference evidence="1 2" key="1">
    <citation type="submission" date="2020-07" db="EMBL/GenBank/DDBJ databases">
        <title>Halosimplex pelagicum sp. nov. and Halosimplex rubrum sp. nov., isolated from salted brown alga Laminaria, and emended description of the genus Halosimplex.</title>
        <authorList>
            <person name="Cui H."/>
        </authorList>
    </citation>
    <scope>NUCLEOTIDE SEQUENCE [LARGE SCALE GENOMIC DNA]</scope>
    <source>
        <strain evidence="1 2">R27</strain>
    </source>
</reference>
<evidence type="ECO:0000313" key="2">
    <source>
        <dbReference type="Proteomes" id="UP000509667"/>
    </source>
</evidence>
<keyword evidence="2" id="KW-1185">Reference proteome</keyword>
<dbReference type="EMBL" id="CP058910">
    <property type="protein sequence ID" value="QLH79889.1"/>
    <property type="molecule type" value="Genomic_DNA"/>
</dbReference>